<accession>K3ZWB2</accession>
<evidence type="ECO:0000313" key="4">
    <source>
        <dbReference type="Proteomes" id="UP000004995"/>
    </source>
</evidence>
<evidence type="ECO:0000256" key="2">
    <source>
        <dbReference type="SAM" id="MobiDB-lite"/>
    </source>
</evidence>
<proteinExistence type="inferred from homology"/>
<evidence type="ECO:0000313" key="3">
    <source>
        <dbReference type="EnsemblPlants" id="KQL24629"/>
    </source>
</evidence>
<dbReference type="InterPro" id="IPR008406">
    <property type="entry name" value="DRM/ARP"/>
</dbReference>
<keyword evidence="4" id="KW-1185">Reference proteome</keyword>
<dbReference type="Gramene" id="KQL24629">
    <property type="protein sequence ID" value="KQL24629"/>
    <property type="gene ID" value="SETIT_030894mg"/>
</dbReference>
<dbReference type="AlphaFoldDB" id="K3ZWB2"/>
<dbReference type="EMBL" id="AGNK02001103">
    <property type="status" value="NOT_ANNOTATED_CDS"/>
    <property type="molecule type" value="Genomic_DNA"/>
</dbReference>
<evidence type="ECO:0000256" key="1">
    <source>
        <dbReference type="ARBA" id="ARBA00010502"/>
    </source>
</evidence>
<sequence>MIHARCSVHVLRREEERYGVEQKKEAISIRKENRATGRTLPDRAFFSLSISLQTPERAEQEDLSLNFLSKKRTHVEIRERAGRARCMGLLDQLWDDTVAGPRPDSGLGKLRKYASFSPSSSSSVSAAAASPPAAEGASRAVPVPPVTRSITMLRPSALSVATSPRSESSSAPSSPASGAPDSPFGAGRLFTRGILSLGAATTPKGEGWKKLRRKGRMAAADGADTPGTPRSPTVYDWCVPQLASKQLRSTSI</sequence>
<dbReference type="eggNOG" id="ENOG502S2D5">
    <property type="taxonomic scope" value="Eukaryota"/>
</dbReference>
<reference evidence="4" key="1">
    <citation type="journal article" date="2012" name="Nat. Biotechnol.">
        <title>Reference genome sequence of the model plant Setaria.</title>
        <authorList>
            <person name="Bennetzen J.L."/>
            <person name="Schmutz J."/>
            <person name="Wang H."/>
            <person name="Percifield R."/>
            <person name="Hawkins J."/>
            <person name="Pontaroli A.C."/>
            <person name="Estep M."/>
            <person name="Feng L."/>
            <person name="Vaughn J.N."/>
            <person name="Grimwood J."/>
            <person name="Jenkins J."/>
            <person name="Barry K."/>
            <person name="Lindquist E."/>
            <person name="Hellsten U."/>
            <person name="Deshpande S."/>
            <person name="Wang X."/>
            <person name="Wu X."/>
            <person name="Mitros T."/>
            <person name="Triplett J."/>
            <person name="Yang X."/>
            <person name="Ye C.Y."/>
            <person name="Mauro-Herrera M."/>
            <person name="Wang L."/>
            <person name="Li P."/>
            <person name="Sharma M."/>
            <person name="Sharma R."/>
            <person name="Ronald P.C."/>
            <person name="Panaud O."/>
            <person name="Kellogg E.A."/>
            <person name="Brutnell T.P."/>
            <person name="Doust A.N."/>
            <person name="Tuskan G.A."/>
            <person name="Rokhsar D."/>
            <person name="Devos K.M."/>
        </authorList>
    </citation>
    <scope>NUCLEOTIDE SEQUENCE [LARGE SCALE GENOMIC DNA]</scope>
    <source>
        <strain evidence="4">cv. Yugu1</strain>
    </source>
</reference>
<feature type="region of interest" description="Disordered" evidence="2">
    <location>
        <begin position="201"/>
        <end position="232"/>
    </location>
</feature>
<dbReference type="Pfam" id="PF05564">
    <property type="entry name" value="Auxin_repressed"/>
    <property type="match status" value="1"/>
</dbReference>
<protein>
    <submittedName>
        <fullName evidence="3">Uncharacterized protein</fullName>
    </submittedName>
</protein>
<dbReference type="InParanoid" id="K3ZWB2"/>
<reference evidence="3" key="2">
    <citation type="submission" date="2018-08" db="UniProtKB">
        <authorList>
            <consortium name="EnsemblPlants"/>
        </authorList>
    </citation>
    <scope>IDENTIFICATION</scope>
    <source>
        <strain evidence="3">Yugu1</strain>
    </source>
</reference>
<comment type="similarity">
    <text evidence="1">Belongs to the DRM1/ARP family.</text>
</comment>
<gene>
    <name evidence="3" type="primary">LOC101781668</name>
</gene>
<feature type="compositionally biased region" description="Low complexity" evidence="2">
    <location>
        <begin position="159"/>
        <end position="185"/>
    </location>
</feature>
<dbReference type="PANTHER" id="PTHR33565:SF18">
    <property type="entry name" value="OS09G0437500 PROTEIN"/>
    <property type="match status" value="1"/>
</dbReference>
<dbReference type="HOGENOM" id="CLU_1241926_0_0_1"/>
<dbReference type="Proteomes" id="UP000004995">
    <property type="component" value="Unassembled WGS sequence"/>
</dbReference>
<dbReference type="FunCoup" id="K3ZWB2">
    <property type="interactions" value="3"/>
</dbReference>
<dbReference type="EnsemblPlants" id="KQL24629">
    <property type="protein sequence ID" value="KQL24629"/>
    <property type="gene ID" value="SETIT_030894mg"/>
</dbReference>
<dbReference type="PANTHER" id="PTHR33565">
    <property type="entry name" value="DORMANCY-ASSOCIATED PROTEIN 1"/>
    <property type="match status" value="1"/>
</dbReference>
<feature type="region of interest" description="Disordered" evidence="2">
    <location>
        <begin position="157"/>
        <end position="185"/>
    </location>
</feature>
<organism evidence="3 4">
    <name type="scientific">Setaria italica</name>
    <name type="common">Foxtail millet</name>
    <name type="synonym">Panicum italicum</name>
    <dbReference type="NCBI Taxonomy" id="4555"/>
    <lineage>
        <taxon>Eukaryota</taxon>
        <taxon>Viridiplantae</taxon>
        <taxon>Streptophyta</taxon>
        <taxon>Embryophyta</taxon>
        <taxon>Tracheophyta</taxon>
        <taxon>Spermatophyta</taxon>
        <taxon>Magnoliopsida</taxon>
        <taxon>Liliopsida</taxon>
        <taxon>Poales</taxon>
        <taxon>Poaceae</taxon>
        <taxon>PACMAD clade</taxon>
        <taxon>Panicoideae</taxon>
        <taxon>Panicodae</taxon>
        <taxon>Paniceae</taxon>
        <taxon>Cenchrinae</taxon>
        <taxon>Setaria</taxon>
    </lineage>
</organism>
<dbReference type="STRING" id="4555.K3ZWB2"/>
<name>K3ZWB2_SETIT</name>